<organism evidence="1">
    <name type="scientific">uncultured Chloroflexia bacterium</name>
    <dbReference type="NCBI Taxonomy" id="1672391"/>
    <lineage>
        <taxon>Bacteria</taxon>
        <taxon>Bacillati</taxon>
        <taxon>Chloroflexota</taxon>
        <taxon>Chloroflexia</taxon>
        <taxon>environmental samples</taxon>
    </lineage>
</organism>
<reference evidence="1" key="1">
    <citation type="submission" date="2020-02" db="EMBL/GenBank/DDBJ databases">
        <authorList>
            <person name="Meier V. D."/>
        </authorList>
    </citation>
    <scope>NUCLEOTIDE SEQUENCE</scope>
    <source>
        <strain evidence="1">AVDCRST_MAG93</strain>
    </source>
</reference>
<proteinExistence type="predicted"/>
<gene>
    <name evidence="1" type="ORF">AVDCRST_MAG93-5160</name>
</gene>
<dbReference type="AlphaFoldDB" id="A0A6J4KMW0"/>
<accession>A0A6J4KMW0</accession>
<evidence type="ECO:0000313" key="1">
    <source>
        <dbReference type="EMBL" id="CAA9309956.1"/>
    </source>
</evidence>
<dbReference type="EMBL" id="CADCTR010001738">
    <property type="protein sequence ID" value="CAA9309956.1"/>
    <property type="molecule type" value="Genomic_DNA"/>
</dbReference>
<feature type="non-terminal residue" evidence="1">
    <location>
        <position position="59"/>
    </location>
</feature>
<name>A0A6J4KMW0_9CHLR</name>
<protein>
    <submittedName>
        <fullName evidence="1">Uncharacterized protein</fullName>
    </submittedName>
</protein>
<sequence>MGDEKHRRLEAGMVWASWIRTVVSQDTPQGALANLEELRLRLASRVAFLTAVTTGLAMW</sequence>